<protein>
    <submittedName>
        <fullName evidence="5">EGF-like domain-containing protein</fullName>
    </submittedName>
</protein>
<dbReference type="EMBL" id="UYRT01027791">
    <property type="protein sequence ID" value="VDK66753.1"/>
    <property type="molecule type" value="Genomic_DNA"/>
</dbReference>
<comment type="caution">
    <text evidence="1">Lacks conserved residue(s) required for the propagation of feature annotation.</text>
</comment>
<dbReference type="Proteomes" id="UP000271098">
    <property type="component" value="Unassembled WGS sequence"/>
</dbReference>
<dbReference type="PROSITE" id="PS00022">
    <property type="entry name" value="EGF_1"/>
    <property type="match status" value="1"/>
</dbReference>
<sequence length="101" mass="10564">MSSNVPKCSCDPGYGGDRCDTPFKWVEFGPGAFVEYDVKVGLEDKTTDVDVLFLPGKSSGGTGELGFASAGEKYISTSIENHSPNAKFDLSNFGPVGASSS</sequence>
<gene>
    <name evidence="3" type="ORF">GPUH_LOCUS8974</name>
</gene>
<reference evidence="5" key="1">
    <citation type="submission" date="2016-06" db="UniProtKB">
        <authorList>
            <consortium name="WormBaseParasite"/>
        </authorList>
    </citation>
    <scope>IDENTIFICATION</scope>
</reference>
<keyword evidence="1" id="KW-0245">EGF-like domain</keyword>
<feature type="domain" description="EGF-like" evidence="2">
    <location>
        <begin position="1"/>
        <end position="20"/>
    </location>
</feature>
<keyword evidence="1" id="KW-1015">Disulfide bond</keyword>
<evidence type="ECO:0000313" key="5">
    <source>
        <dbReference type="WBParaSite" id="GPUH_0000898201-mRNA-1"/>
    </source>
</evidence>
<name>A0A183DJT1_9BILA</name>
<keyword evidence="4" id="KW-1185">Reference proteome</keyword>
<dbReference type="OrthoDB" id="6252479at2759"/>
<evidence type="ECO:0000256" key="1">
    <source>
        <dbReference type="PROSITE-ProRule" id="PRU00076"/>
    </source>
</evidence>
<evidence type="ECO:0000259" key="2">
    <source>
        <dbReference type="PROSITE" id="PS50026"/>
    </source>
</evidence>
<accession>A0A183DJT1</accession>
<dbReference type="PROSITE" id="PS50026">
    <property type="entry name" value="EGF_3"/>
    <property type="match status" value="1"/>
</dbReference>
<evidence type="ECO:0000313" key="4">
    <source>
        <dbReference type="Proteomes" id="UP000271098"/>
    </source>
</evidence>
<dbReference type="InterPro" id="IPR000742">
    <property type="entry name" value="EGF"/>
</dbReference>
<proteinExistence type="predicted"/>
<organism evidence="5">
    <name type="scientific">Gongylonema pulchrum</name>
    <dbReference type="NCBI Taxonomy" id="637853"/>
    <lineage>
        <taxon>Eukaryota</taxon>
        <taxon>Metazoa</taxon>
        <taxon>Ecdysozoa</taxon>
        <taxon>Nematoda</taxon>
        <taxon>Chromadorea</taxon>
        <taxon>Rhabditida</taxon>
        <taxon>Spirurina</taxon>
        <taxon>Spiruromorpha</taxon>
        <taxon>Spiruroidea</taxon>
        <taxon>Gongylonematidae</taxon>
        <taxon>Gongylonema</taxon>
    </lineage>
</organism>
<evidence type="ECO:0000313" key="3">
    <source>
        <dbReference type="EMBL" id="VDK66753.1"/>
    </source>
</evidence>
<reference evidence="3 4" key="2">
    <citation type="submission" date="2018-11" db="EMBL/GenBank/DDBJ databases">
        <authorList>
            <consortium name="Pathogen Informatics"/>
        </authorList>
    </citation>
    <scope>NUCLEOTIDE SEQUENCE [LARGE SCALE GENOMIC DNA]</scope>
</reference>
<feature type="disulfide bond" evidence="1">
    <location>
        <begin position="10"/>
        <end position="19"/>
    </location>
</feature>
<dbReference type="PROSITE" id="PS01186">
    <property type="entry name" value="EGF_2"/>
    <property type="match status" value="1"/>
</dbReference>
<dbReference type="AlphaFoldDB" id="A0A183DJT1"/>
<dbReference type="WBParaSite" id="GPUH_0000898201-mRNA-1">
    <property type="protein sequence ID" value="GPUH_0000898201-mRNA-1"/>
    <property type="gene ID" value="GPUH_0000898201"/>
</dbReference>